<dbReference type="PIRSF" id="PIRSF000112">
    <property type="entry name" value="Glycerol_dehydrogenase"/>
    <property type="match status" value="1"/>
</dbReference>
<feature type="binding site" evidence="11">
    <location>
        <begin position="95"/>
        <end position="99"/>
    </location>
    <ligand>
        <name>NAD(+)</name>
        <dbReference type="ChEBI" id="CHEBI:57540"/>
    </ligand>
</feature>
<reference evidence="13 14" key="1">
    <citation type="journal article" date="2017" name="Int. J. Syst. Evol. Microbiol.">
        <title>Jeotgalibaca porci sp. nov. and Jeotgalibaca arthritidis sp. nov., isolated from pigs, and emended description of the genus Jeotgalibaca.</title>
        <authorList>
            <person name="Zamora L."/>
            <person name="Perez-Sancho M."/>
            <person name="Dominguez L."/>
            <person name="Fernandez-Garayzabal J.F."/>
            <person name="Vela A.I."/>
        </authorList>
    </citation>
    <scope>NUCLEOTIDE SEQUENCE [LARGE SCALE GENOMIC DNA]</scope>
    <source>
        <strain evidence="13 14">CCUG 69148</strain>
    </source>
</reference>
<keyword evidence="4 11" id="KW-0520">NAD</keyword>
<evidence type="ECO:0000256" key="11">
    <source>
        <dbReference type="PIRSR" id="PIRSR000112-3"/>
    </source>
</evidence>
<feature type="binding site" evidence="9">
    <location>
        <position position="172"/>
    </location>
    <ligand>
        <name>glycerol</name>
        <dbReference type="ChEBI" id="CHEBI:17754"/>
    </ligand>
</feature>
<feature type="binding site" evidence="10">
    <location>
        <position position="122"/>
    </location>
    <ligand>
        <name>glycerol</name>
        <dbReference type="ChEBI" id="CHEBI:17754"/>
    </ligand>
</feature>
<keyword evidence="9" id="KW-0862">Zinc</keyword>
<feature type="binding site" evidence="9">
    <location>
        <position position="255"/>
    </location>
    <ligand>
        <name>glycerol</name>
        <dbReference type="ChEBI" id="CHEBI:17754"/>
    </ligand>
</feature>
<dbReference type="AlphaFoldDB" id="A0A6G7WI64"/>
<keyword evidence="2 9" id="KW-0479">Metal-binding</keyword>
<feature type="binding site" evidence="11">
    <location>
        <position position="132"/>
    </location>
    <ligand>
        <name>NAD(+)</name>
        <dbReference type="ChEBI" id="CHEBI:57540"/>
    </ligand>
</feature>
<comment type="pathway">
    <text evidence="5">Polyol metabolism; glycerol fermentation; glycerone phosphate from glycerol (oxidative route): step 1/2.</text>
</comment>
<evidence type="ECO:0000256" key="8">
    <source>
        <dbReference type="ARBA" id="ARBA00049006"/>
    </source>
</evidence>
<evidence type="ECO:0000256" key="3">
    <source>
        <dbReference type="ARBA" id="ARBA00023002"/>
    </source>
</evidence>
<dbReference type="EC" id="1.1.1.6" evidence="6"/>
<evidence type="ECO:0000256" key="7">
    <source>
        <dbReference type="ARBA" id="ARBA00040132"/>
    </source>
</evidence>
<dbReference type="Gene3D" id="3.40.50.1970">
    <property type="match status" value="1"/>
</dbReference>
<sequence>MNKIAFRSPARYVQGQGVLTTLGTEVENLGTKALILSDDIVWNLLSDKIDKSFSDSKATFAFEKFNGESSNNEVQRLVSVAKDNEADVIVALGGGKAVDTAKALADEVGAPVIIAPTIASTDAPTSALSVMYTDEGQFEDYRFYKKNPDLVLVDTEVIVNAPARLFASGMADAMATLVEASAAYRNNGSTMAGGSPSLAGQAIAAVCEQTLFTEGIAAYAAVKEHLVTPAVEHVVEANTLLSGLGFENGGLAGAHAIHNGFTAVSGEIHDLTHGEKVAYGTLTQLVLENRPVEEIYQFMRFYKAISMPITLAEMHLDQTSYDELLRVGALANGENDTMGNIGRTLTAKEIADAILAVDALAKTLEK</sequence>
<dbReference type="InterPro" id="IPR016205">
    <property type="entry name" value="Glycerol_DH"/>
</dbReference>
<feature type="binding site" evidence="9">
    <location>
        <position position="273"/>
    </location>
    <ligand>
        <name>glycerol</name>
        <dbReference type="ChEBI" id="CHEBI:17754"/>
    </ligand>
</feature>
<comment type="similarity">
    <text evidence="1">Belongs to the iron-containing alcohol dehydrogenase family.</text>
</comment>
<feature type="binding site" evidence="11">
    <location>
        <begin position="117"/>
        <end position="120"/>
    </location>
    <ligand>
        <name>NAD(+)</name>
        <dbReference type="ChEBI" id="CHEBI:57540"/>
    </ligand>
</feature>
<feature type="binding site" evidence="11">
    <location>
        <position position="128"/>
    </location>
    <ligand>
        <name>NAD(+)</name>
        <dbReference type="ChEBI" id="CHEBI:57540"/>
    </ligand>
</feature>
<dbReference type="GO" id="GO:0008888">
    <property type="term" value="F:glycerol dehydrogenase (NAD+) activity"/>
    <property type="evidence" value="ECO:0007669"/>
    <property type="project" value="UniProtKB-EC"/>
</dbReference>
<keyword evidence="3" id="KW-0560">Oxidoreductase</keyword>
<evidence type="ECO:0000256" key="10">
    <source>
        <dbReference type="PIRSR" id="PIRSR000112-2"/>
    </source>
</evidence>
<dbReference type="KEGG" id="jpo:G7058_07555"/>
<dbReference type="Gene3D" id="1.20.1090.10">
    <property type="entry name" value="Dehydroquinate synthase-like - alpha domain"/>
    <property type="match status" value="1"/>
</dbReference>
<proteinExistence type="inferred from homology"/>
<dbReference type="GO" id="GO:0046872">
    <property type="term" value="F:metal ion binding"/>
    <property type="evidence" value="ECO:0007669"/>
    <property type="project" value="UniProtKB-KW"/>
</dbReference>
<dbReference type="InterPro" id="IPR001670">
    <property type="entry name" value="ADH_Fe/GldA"/>
</dbReference>
<organism evidence="13 14">
    <name type="scientific">Jeotgalibaca porci</name>
    <dbReference type="NCBI Taxonomy" id="1868793"/>
    <lineage>
        <taxon>Bacteria</taxon>
        <taxon>Bacillati</taxon>
        <taxon>Bacillota</taxon>
        <taxon>Bacilli</taxon>
        <taxon>Lactobacillales</taxon>
        <taxon>Carnobacteriaceae</taxon>
        <taxon>Jeotgalibaca</taxon>
    </lineage>
</organism>
<dbReference type="CDD" id="cd08170">
    <property type="entry name" value="GlyDH"/>
    <property type="match status" value="1"/>
</dbReference>
<dbReference type="RefSeq" id="WP_166062951.1">
    <property type="nucleotide sequence ID" value="NZ_CP049889.1"/>
</dbReference>
<evidence type="ECO:0000256" key="4">
    <source>
        <dbReference type="ARBA" id="ARBA00023027"/>
    </source>
</evidence>
<dbReference type="SUPFAM" id="SSF56796">
    <property type="entry name" value="Dehydroquinate synthase-like"/>
    <property type="match status" value="1"/>
</dbReference>
<evidence type="ECO:0000256" key="6">
    <source>
        <dbReference type="ARBA" id="ARBA00039147"/>
    </source>
</evidence>
<protein>
    <recommendedName>
        <fullName evidence="7">Glycerol dehydrogenase</fullName>
        <ecNumber evidence="6">1.1.1.6</ecNumber>
    </recommendedName>
</protein>
<accession>A0A6G7WI64</accession>
<dbReference type="PROSITE" id="PS00913">
    <property type="entry name" value="ADH_IRON_1"/>
    <property type="match status" value="1"/>
</dbReference>
<keyword evidence="14" id="KW-1185">Reference proteome</keyword>
<evidence type="ECO:0000313" key="14">
    <source>
        <dbReference type="Proteomes" id="UP000501830"/>
    </source>
</evidence>
<gene>
    <name evidence="13" type="ORF">G7058_07555</name>
</gene>
<name>A0A6G7WI64_9LACT</name>
<dbReference type="EMBL" id="CP049889">
    <property type="protein sequence ID" value="QIK51891.1"/>
    <property type="molecule type" value="Genomic_DNA"/>
</dbReference>
<feature type="binding site" evidence="11">
    <location>
        <position position="38"/>
    </location>
    <ligand>
        <name>NAD(+)</name>
        <dbReference type="ChEBI" id="CHEBI:57540"/>
    </ligand>
</feature>
<dbReference type="PANTHER" id="PTHR43616:SF5">
    <property type="entry name" value="GLYCEROL DEHYDROGENASE 1"/>
    <property type="match status" value="1"/>
</dbReference>
<evidence type="ECO:0000256" key="1">
    <source>
        <dbReference type="ARBA" id="ARBA00007358"/>
    </source>
</evidence>
<dbReference type="GO" id="GO:0005829">
    <property type="term" value="C:cytosol"/>
    <property type="evidence" value="ECO:0007669"/>
    <property type="project" value="TreeGrafter"/>
</dbReference>
<evidence type="ECO:0000256" key="2">
    <source>
        <dbReference type="ARBA" id="ARBA00022723"/>
    </source>
</evidence>
<dbReference type="InterPro" id="IPR018211">
    <property type="entry name" value="ADH_Fe_CS"/>
</dbReference>
<evidence type="ECO:0000256" key="5">
    <source>
        <dbReference type="ARBA" id="ARBA00037918"/>
    </source>
</evidence>
<dbReference type="GeneID" id="94553135"/>
<comment type="catalytic activity">
    <reaction evidence="8">
        <text>glycerol + NAD(+) = dihydroxyacetone + NADH + H(+)</text>
        <dbReference type="Rhea" id="RHEA:13769"/>
        <dbReference type="ChEBI" id="CHEBI:15378"/>
        <dbReference type="ChEBI" id="CHEBI:16016"/>
        <dbReference type="ChEBI" id="CHEBI:17754"/>
        <dbReference type="ChEBI" id="CHEBI:57540"/>
        <dbReference type="ChEBI" id="CHEBI:57945"/>
        <dbReference type="EC" id="1.1.1.6"/>
    </reaction>
</comment>
<dbReference type="Proteomes" id="UP000501830">
    <property type="component" value="Chromosome"/>
</dbReference>
<feature type="domain" description="Alcohol dehydrogenase iron-type/glycerol dehydrogenase GldA" evidence="12">
    <location>
        <begin position="9"/>
        <end position="155"/>
    </location>
</feature>
<evidence type="ECO:0000256" key="9">
    <source>
        <dbReference type="PIRSR" id="PIRSR000112-1"/>
    </source>
</evidence>
<evidence type="ECO:0000259" key="12">
    <source>
        <dbReference type="Pfam" id="PF00465"/>
    </source>
</evidence>
<dbReference type="PANTHER" id="PTHR43616">
    <property type="entry name" value="GLYCEROL DEHYDROGENASE"/>
    <property type="match status" value="1"/>
</dbReference>
<dbReference type="Pfam" id="PF00465">
    <property type="entry name" value="Fe-ADH"/>
    <property type="match status" value="1"/>
</dbReference>
<comment type="cofactor">
    <cofactor evidence="9">
        <name>Zn(2+)</name>
        <dbReference type="ChEBI" id="CHEBI:29105"/>
    </cofactor>
    <text evidence="9">Binds 1 zinc ion per subunit.</text>
</comment>
<dbReference type="NCBIfam" id="NF006941">
    <property type="entry name" value="PRK09423.1"/>
    <property type="match status" value="1"/>
</dbReference>
<feature type="binding site" evidence="11">
    <location>
        <position position="126"/>
    </location>
    <ligand>
        <name>NAD(+)</name>
        <dbReference type="ChEBI" id="CHEBI:57540"/>
    </ligand>
</feature>
<evidence type="ECO:0000313" key="13">
    <source>
        <dbReference type="EMBL" id="QIK51891.1"/>
    </source>
</evidence>